<proteinExistence type="predicted"/>
<comment type="caution">
    <text evidence="1">The sequence shown here is derived from an EMBL/GenBank/DDBJ whole genome shotgun (WGS) entry which is preliminary data.</text>
</comment>
<dbReference type="Proteomes" id="UP000184267">
    <property type="component" value="Unassembled WGS sequence"/>
</dbReference>
<name>A0A1M2V422_TRAPU</name>
<evidence type="ECO:0000313" key="2">
    <source>
        <dbReference type="Proteomes" id="UP000184267"/>
    </source>
</evidence>
<dbReference type="OrthoDB" id="3224400at2759"/>
<dbReference type="EMBL" id="MNAD01001674">
    <property type="protein sequence ID" value="OJT02361.1"/>
    <property type="molecule type" value="Genomic_DNA"/>
</dbReference>
<reference evidence="1 2" key="1">
    <citation type="submission" date="2016-10" db="EMBL/GenBank/DDBJ databases">
        <title>Genome sequence of the basidiomycete white-rot fungus Trametes pubescens.</title>
        <authorList>
            <person name="Makela M.R."/>
            <person name="Granchi Z."/>
            <person name="Peng M."/>
            <person name="De Vries R.P."/>
            <person name="Grigoriev I."/>
            <person name="Riley R."/>
            <person name="Hilden K."/>
        </authorList>
    </citation>
    <scope>NUCLEOTIDE SEQUENCE [LARGE SCALE GENOMIC DNA]</scope>
    <source>
        <strain evidence="1 2">FBCC735</strain>
    </source>
</reference>
<keyword evidence="2" id="KW-1185">Reference proteome</keyword>
<sequence length="80" mass="8866">MSAISTTAATYQDGAMRQRPIGDILSEQFAPFDHRSKVVAPFDDETKRDAAFIEKLTRQRLNDFITRIKLALAALTGLGP</sequence>
<protein>
    <submittedName>
        <fullName evidence="1">Uncharacterized protein</fullName>
    </submittedName>
</protein>
<accession>A0A1M2V422</accession>
<gene>
    <name evidence="1" type="ORF">TRAPUB_7144</name>
</gene>
<dbReference type="AlphaFoldDB" id="A0A1M2V422"/>
<evidence type="ECO:0000313" key="1">
    <source>
        <dbReference type="EMBL" id="OJT02361.1"/>
    </source>
</evidence>
<organism evidence="1 2">
    <name type="scientific">Trametes pubescens</name>
    <name type="common">White-rot fungus</name>
    <dbReference type="NCBI Taxonomy" id="154538"/>
    <lineage>
        <taxon>Eukaryota</taxon>
        <taxon>Fungi</taxon>
        <taxon>Dikarya</taxon>
        <taxon>Basidiomycota</taxon>
        <taxon>Agaricomycotina</taxon>
        <taxon>Agaricomycetes</taxon>
        <taxon>Polyporales</taxon>
        <taxon>Polyporaceae</taxon>
        <taxon>Trametes</taxon>
    </lineage>
</organism>